<evidence type="ECO:0000313" key="3">
    <source>
        <dbReference type="EMBL" id="KAA8539035.1"/>
    </source>
</evidence>
<accession>A0A5J5B737</accession>
<dbReference type="AlphaFoldDB" id="A0A5J5B737"/>
<dbReference type="PANTHER" id="PTHR46666">
    <property type="entry name" value="60S RIBOSOMAL L18A-LIKE PROTEIN"/>
    <property type="match status" value="1"/>
</dbReference>
<organism evidence="3 4">
    <name type="scientific">Nyssa sinensis</name>
    <dbReference type="NCBI Taxonomy" id="561372"/>
    <lineage>
        <taxon>Eukaryota</taxon>
        <taxon>Viridiplantae</taxon>
        <taxon>Streptophyta</taxon>
        <taxon>Embryophyta</taxon>
        <taxon>Tracheophyta</taxon>
        <taxon>Spermatophyta</taxon>
        <taxon>Magnoliopsida</taxon>
        <taxon>eudicotyledons</taxon>
        <taxon>Gunneridae</taxon>
        <taxon>Pentapetalae</taxon>
        <taxon>asterids</taxon>
        <taxon>Cornales</taxon>
        <taxon>Nyssaceae</taxon>
        <taxon>Nyssa</taxon>
    </lineage>
</organism>
<evidence type="ECO:0000256" key="2">
    <source>
        <dbReference type="SAM" id="Phobius"/>
    </source>
</evidence>
<name>A0A5J5B737_9ASTE</name>
<protein>
    <recommendedName>
        <fullName evidence="5">Ribosomal protein L18ae family</fullName>
    </recommendedName>
</protein>
<reference evidence="3 4" key="1">
    <citation type="submission" date="2019-09" db="EMBL/GenBank/DDBJ databases">
        <title>A chromosome-level genome assembly of the Chinese tupelo Nyssa sinensis.</title>
        <authorList>
            <person name="Yang X."/>
            <person name="Kang M."/>
            <person name="Yang Y."/>
            <person name="Xiong H."/>
            <person name="Wang M."/>
            <person name="Zhang Z."/>
            <person name="Wang Z."/>
            <person name="Wu H."/>
            <person name="Ma T."/>
            <person name="Liu J."/>
            <person name="Xi Z."/>
        </authorList>
    </citation>
    <scope>NUCLEOTIDE SEQUENCE [LARGE SCALE GENOMIC DNA]</scope>
    <source>
        <strain evidence="3">J267</strain>
        <tissue evidence="3">Leaf</tissue>
    </source>
</reference>
<sequence>MKVAPPPMEHHPNGNTNGVSSMEQGGDQYNKEVAVQVCGDERNLSLLQPANLEFSGGLYDKRLSCFGCGIGWFSFILGFVFPPLWYYATILYFANYYYKDPRERPGLAASAIAALVCSVAVMISLFVLFC</sequence>
<keyword evidence="2" id="KW-0472">Membrane</keyword>
<keyword evidence="4" id="KW-1185">Reference proteome</keyword>
<feature type="region of interest" description="Disordered" evidence="1">
    <location>
        <begin position="1"/>
        <end position="23"/>
    </location>
</feature>
<keyword evidence="2" id="KW-1133">Transmembrane helix</keyword>
<evidence type="ECO:0008006" key="5">
    <source>
        <dbReference type="Google" id="ProtNLM"/>
    </source>
</evidence>
<dbReference type="Proteomes" id="UP000325577">
    <property type="component" value="Linkage Group LG14"/>
</dbReference>
<evidence type="ECO:0000313" key="4">
    <source>
        <dbReference type="Proteomes" id="UP000325577"/>
    </source>
</evidence>
<gene>
    <name evidence="3" type="ORF">F0562_025727</name>
</gene>
<feature type="transmembrane region" description="Helical" evidence="2">
    <location>
        <begin position="107"/>
        <end position="129"/>
    </location>
</feature>
<feature type="transmembrane region" description="Helical" evidence="2">
    <location>
        <begin position="63"/>
        <end position="87"/>
    </location>
</feature>
<dbReference type="OrthoDB" id="1922941at2759"/>
<feature type="compositionally biased region" description="Polar residues" evidence="1">
    <location>
        <begin position="13"/>
        <end position="23"/>
    </location>
</feature>
<dbReference type="PANTHER" id="PTHR46666:SF2">
    <property type="entry name" value="60S RIBOSOMAL L18A-LIKE PROTEIN"/>
    <property type="match status" value="1"/>
</dbReference>
<proteinExistence type="predicted"/>
<evidence type="ECO:0000256" key="1">
    <source>
        <dbReference type="SAM" id="MobiDB-lite"/>
    </source>
</evidence>
<dbReference type="EMBL" id="CM018037">
    <property type="protein sequence ID" value="KAA8539035.1"/>
    <property type="molecule type" value="Genomic_DNA"/>
</dbReference>
<keyword evidence="2" id="KW-0812">Transmembrane</keyword>